<evidence type="ECO:0000256" key="3">
    <source>
        <dbReference type="ARBA" id="ARBA00023052"/>
    </source>
</evidence>
<dbReference type="CDD" id="cd02012">
    <property type="entry name" value="TPP_TK"/>
    <property type="match status" value="1"/>
</dbReference>
<dbReference type="Pfam" id="PF00456">
    <property type="entry name" value="Transketolase_N"/>
    <property type="match status" value="1"/>
</dbReference>
<evidence type="ECO:0000313" key="5">
    <source>
        <dbReference type="EMBL" id="TDX45182.1"/>
    </source>
</evidence>
<keyword evidence="3" id="KW-0786">Thiamine pyrophosphate</keyword>
<proteinExistence type="inferred from homology"/>
<evidence type="ECO:0000256" key="2">
    <source>
        <dbReference type="ARBA" id="ARBA00007131"/>
    </source>
</evidence>
<dbReference type="EMBL" id="SOEG01000049">
    <property type="protein sequence ID" value="TDX45182.1"/>
    <property type="molecule type" value="Genomic_DNA"/>
</dbReference>
<comment type="cofactor">
    <cofactor evidence="1">
        <name>thiamine diphosphate</name>
        <dbReference type="ChEBI" id="CHEBI:58937"/>
    </cofactor>
</comment>
<dbReference type="SUPFAM" id="SSF52518">
    <property type="entry name" value="Thiamin diphosphate-binding fold (THDP-binding)"/>
    <property type="match status" value="1"/>
</dbReference>
<dbReference type="PANTHER" id="PTHR47514">
    <property type="entry name" value="TRANSKETOLASE N-TERMINAL SECTION-RELATED"/>
    <property type="match status" value="1"/>
</dbReference>
<name>A0A4R8GI06_9FIRM</name>
<evidence type="ECO:0000259" key="4">
    <source>
        <dbReference type="Pfam" id="PF00456"/>
    </source>
</evidence>
<dbReference type="RefSeq" id="WP_134119011.1">
    <property type="nucleotide sequence ID" value="NZ_SOEG01000049.1"/>
</dbReference>
<dbReference type="InterPro" id="IPR029061">
    <property type="entry name" value="THDP-binding"/>
</dbReference>
<dbReference type="AlphaFoldDB" id="A0A4R8GI06"/>
<dbReference type="Proteomes" id="UP000295832">
    <property type="component" value="Unassembled WGS sequence"/>
</dbReference>
<protein>
    <submittedName>
        <fullName evidence="5">Transketolase subunit A</fullName>
    </submittedName>
</protein>
<gene>
    <name evidence="5" type="ORF">C7959_1496</name>
</gene>
<evidence type="ECO:0000313" key="6">
    <source>
        <dbReference type="Proteomes" id="UP000295832"/>
    </source>
</evidence>
<feature type="domain" description="Transketolase N-terminal" evidence="4">
    <location>
        <begin position="12"/>
        <end position="266"/>
    </location>
</feature>
<evidence type="ECO:0000256" key="1">
    <source>
        <dbReference type="ARBA" id="ARBA00001964"/>
    </source>
</evidence>
<dbReference type="InterPro" id="IPR005474">
    <property type="entry name" value="Transketolase_N"/>
</dbReference>
<comment type="caution">
    <text evidence="5">The sequence shown here is derived from an EMBL/GenBank/DDBJ whole genome shotgun (WGS) entry which is preliminary data.</text>
</comment>
<dbReference type="STRING" id="926561.GCA_000379025_01658"/>
<comment type="similarity">
    <text evidence="2">Belongs to the transketolase family.</text>
</comment>
<organism evidence="5 6">
    <name type="scientific">Orenia marismortui</name>
    <dbReference type="NCBI Taxonomy" id="46469"/>
    <lineage>
        <taxon>Bacteria</taxon>
        <taxon>Bacillati</taxon>
        <taxon>Bacillota</taxon>
        <taxon>Clostridia</taxon>
        <taxon>Halanaerobiales</taxon>
        <taxon>Halobacteroidaceae</taxon>
        <taxon>Orenia</taxon>
    </lineage>
</organism>
<keyword evidence="6" id="KW-1185">Reference proteome</keyword>
<dbReference type="Gene3D" id="3.40.50.970">
    <property type="match status" value="1"/>
</dbReference>
<dbReference type="PANTHER" id="PTHR47514:SF1">
    <property type="entry name" value="TRANSKETOLASE N-TERMINAL SECTION-RELATED"/>
    <property type="match status" value="1"/>
</dbReference>
<accession>A0A4R8GI06</accession>
<reference evidence="5 6" key="1">
    <citation type="submission" date="2019-03" db="EMBL/GenBank/DDBJ databases">
        <title>Subsurface microbial communities from deep shales in Ohio and West Virginia, USA.</title>
        <authorList>
            <person name="Wrighton K."/>
        </authorList>
    </citation>
    <scope>NUCLEOTIDE SEQUENCE [LARGE SCALE GENOMIC DNA]</scope>
    <source>
        <strain evidence="5 6">MSL 6dP</strain>
    </source>
</reference>
<sequence>MSDQKIKKLEEFAHQIRVETLQELKELGFGHIGGSMSIIETLAVLYGEIMQIDPKNPSWEDRDYFVLSKGHAGPALYATLALKGYFPLEMLKTLNQNATKLPSHPDRLLTTGVDATTGSLGQGISVAVGIALGNKLKSLNNYTYCIVGDGELNEGQCWEAIMFAAHQKLDNFLLFIDENKKQLDGRTADICQTFDFVKKFESFGFAAKRVKGDSIKEIYEKIKWAKSQDKPVAIVLDTVKGQGISYFEKMESNHHVRFNDEDIKAIDSFIDQ</sequence>